<keyword evidence="3" id="KW-1185">Reference proteome</keyword>
<dbReference type="Proteomes" id="UP000248817">
    <property type="component" value="Unassembled WGS sequence"/>
</dbReference>
<dbReference type="AlphaFoldDB" id="A0A2V5I6I0"/>
<organism evidence="2 3">
    <name type="scientific">Aspergillus indologenus CBS 114.80</name>
    <dbReference type="NCBI Taxonomy" id="1450541"/>
    <lineage>
        <taxon>Eukaryota</taxon>
        <taxon>Fungi</taxon>
        <taxon>Dikarya</taxon>
        <taxon>Ascomycota</taxon>
        <taxon>Pezizomycotina</taxon>
        <taxon>Eurotiomycetes</taxon>
        <taxon>Eurotiomycetidae</taxon>
        <taxon>Eurotiales</taxon>
        <taxon>Aspergillaceae</taxon>
        <taxon>Aspergillus</taxon>
        <taxon>Aspergillus subgen. Circumdati</taxon>
    </lineage>
</organism>
<accession>A0A2V5I6I0</accession>
<evidence type="ECO:0000313" key="2">
    <source>
        <dbReference type="EMBL" id="PYI29814.1"/>
    </source>
</evidence>
<name>A0A2V5I6I0_9EURO</name>
<protein>
    <submittedName>
        <fullName evidence="2">Uncharacterized protein</fullName>
    </submittedName>
</protein>
<dbReference type="EMBL" id="KZ825525">
    <property type="protein sequence ID" value="PYI29814.1"/>
    <property type="molecule type" value="Genomic_DNA"/>
</dbReference>
<proteinExistence type="predicted"/>
<gene>
    <name evidence="2" type="ORF">BP00DRAFT_427068</name>
</gene>
<keyword evidence="1" id="KW-1133">Transmembrane helix</keyword>
<sequence>MNPSLAILSSTANQWLPVIASGLITVNPSRKLAVDLVNLAFHPHWPARHWGETSGTDDRPWHELRIIALYCAVLRCIALLIHYALRGP</sequence>
<evidence type="ECO:0000313" key="3">
    <source>
        <dbReference type="Proteomes" id="UP000248817"/>
    </source>
</evidence>
<keyword evidence="1" id="KW-0472">Membrane</keyword>
<feature type="transmembrane region" description="Helical" evidence="1">
    <location>
        <begin position="66"/>
        <end position="85"/>
    </location>
</feature>
<keyword evidence="1" id="KW-0812">Transmembrane</keyword>
<evidence type="ECO:0000256" key="1">
    <source>
        <dbReference type="SAM" id="Phobius"/>
    </source>
</evidence>
<reference evidence="2 3" key="1">
    <citation type="submission" date="2018-02" db="EMBL/GenBank/DDBJ databases">
        <title>The genomes of Aspergillus section Nigri reveals drivers in fungal speciation.</title>
        <authorList>
            <consortium name="DOE Joint Genome Institute"/>
            <person name="Vesth T.C."/>
            <person name="Nybo J."/>
            <person name="Theobald S."/>
            <person name="Brandl J."/>
            <person name="Frisvad J.C."/>
            <person name="Nielsen K.F."/>
            <person name="Lyhne E.K."/>
            <person name="Kogle M.E."/>
            <person name="Kuo A."/>
            <person name="Riley R."/>
            <person name="Clum A."/>
            <person name="Nolan M."/>
            <person name="Lipzen A."/>
            <person name="Salamov A."/>
            <person name="Henrissat B."/>
            <person name="Wiebenga A."/>
            <person name="De vries R.P."/>
            <person name="Grigoriev I.V."/>
            <person name="Mortensen U.H."/>
            <person name="Andersen M.R."/>
            <person name="Baker S.E."/>
        </authorList>
    </citation>
    <scope>NUCLEOTIDE SEQUENCE [LARGE SCALE GENOMIC DNA]</scope>
    <source>
        <strain evidence="2 3">CBS 114.80</strain>
    </source>
</reference>